<dbReference type="Pfam" id="PF09701">
    <property type="entry name" value="Cas_Cmr5"/>
    <property type="match status" value="1"/>
</dbReference>
<dbReference type="GO" id="GO:0005737">
    <property type="term" value="C:cytoplasm"/>
    <property type="evidence" value="ECO:0007669"/>
    <property type="project" value="UniProtKB-SubCell"/>
</dbReference>
<comment type="subcellular location">
    <subcellularLocation>
        <location evidence="1">Cytoplasm</location>
    </subcellularLocation>
</comment>
<reference evidence="6" key="1">
    <citation type="journal article" date="2023" name="Int. J. Mol. Sci.">
        <title>Metagenomics Revealed a New Genus 'Candidatus Thiocaldithrix dubininis' gen. nov., sp. nov. and a New Species 'Candidatus Thiothrix putei' sp. nov. in the Family Thiotrichaceae, Some Members of Which Have Traits of Both Na+- and H+-Motive Energetics.</title>
        <authorList>
            <person name="Ravin N.V."/>
            <person name="Muntyan M.S."/>
            <person name="Smolyakov D.D."/>
            <person name="Rudenko T.S."/>
            <person name="Beletsky A.V."/>
            <person name="Mardanov A.V."/>
            <person name="Grabovich M.Y."/>
        </authorList>
    </citation>
    <scope>NUCLEOTIDE SEQUENCE</scope>
    <source>
        <strain evidence="6">GKL-01</strain>
    </source>
</reference>
<dbReference type="InterPro" id="IPR010160">
    <property type="entry name" value="CRISPR-assoc_prot_Cmr5"/>
</dbReference>
<dbReference type="Proteomes" id="UP001300672">
    <property type="component" value="Chromosome"/>
</dbReference>
<evidence type="ECO:0000256" key="3">
    <source>
        <dbReference type="ARBA" id="ARBA00022490"/>
    </source>
</evidence>
<dbReference type="SUPFAM" id="SSF158568">
    <property type="entry name" value="AF1862-like"/>
    <property type="match status" value="1"/>
</dbReference>
<evidence type="ECO:0000256" key="1">
    <source>
        <dbReference type="ARBA" id="ARBA00004496"/>
    </source>
</evidence>
<accession>A0AA95H7V0</accession>
<sequence length="124" mass="14191">MQQTMQQQRAAYALNKVKTASTNPTINQKEYKSYASQLPAMIHTNGLGQAAAFFRAKKGTHLELYKVLSEWLCKDQQPYQGCKDLLEGITTKDLHHYRLAQAEAQMLMDWVKKFAKAYMTGDED</sequence>
<dbReference type="CDD" id="cd09749">
    <property type="entry name" value="Cmr5_III-B"/>
    <property type="match status" value="1"/>
</dbReference>
<dbReference type="InterPro" id="IPR023101">
    <property type="entry name" value="AF1862-like_dom_sf"/>
</dbReference>
<dbReference type="NCBIfam" id="TIGR01881">
    <property type="entry name" value="cas_Cmr5"/>
    <property type="match status" value="1"/>
</dbReference>
<evidence type="ECO:0000256" key="5">
    <source>
        <dbReference type="ARBA" id="ARBA00030001"/>
    </source>
</evidence>
<dbReference type="Gene3D" id="1.10.520.30">
    <property type="entry name" value="AF1862-like domain"/>
    <property type="match status" value="1"/>
</dbReference>
<dbReference type="AlphaFoldDB" id="A0AA95H7V0"/>
<organism evidence="6">
    <name type="scientific">Candidatus Thiocaldithrix dubininis</name>
    <dbReference type="NCBI Taxonomy" id="3080823"/>
    <lineage>
        <taxon>Bacteria</taxon>
        <taxon>Pseudomonadati</taxon>
        <taxon>Pseudomonadota</taxon>
        <taxon>Gammaproteobacteria</taxon>
        <taxon>Thiotrichales</taxon>
        <taxon>Thiotrichaceae</taxon>
        <taxon>Candidatus Thiocaldithrix</taxon>
    </lineage>
</organism>
<reference evidence="6" key="2">
    <citation type="submission" date="2023-04" db="EMBL/GenBank/DDBJ databases">
        <authorList>
            <person name="Beletskiy A.V."/>
            <person name="Mardanov A.V."/>
            <person name="Ravin N.V."/>
        </authorList>
    </citation>
    <scope>NUCLEOTIDE SEQUENCE</scope>
    <source>
        <strain evidence="6">GKL-01</strain>
    </source>
</reference>
<gene>
    <name evidence="6" type="primary">cmr5</name>
    <name evidence="6" type="ORF">QJT80_06930</name>
</gene>
<dbReference type="EMBL" id="CP124755">
    <property type="protein sequence ID" value="WGZ92211.1"/>
    <property type="molecule type" value="Genomic_DNA"/>
</dbReference>
<proteinExistence type="inferred from homology"/>
<evidence type="ECO:0000313" key="6">
    <source>
        <dbReference type="EMBL" id="WGZ92211.1"/>
    </source>
</evidence>
<evidence type="ECO:0000256" key="4">
    <source>
        <dbReference type="ARBA" id="ARBA00023118"/>
    </source>
</evidence>
<keyword evidence="3" id="KW-0963">Cytoplasm</keyword>
<protein>
    <recommendedName>
        <fullName evidence="5">CRISPR type III-B/RAMP module-associated protein Cmr5</fullName>
    </recommendedName>
</protein>
<dbReference type="KEGG" id="tdu:QJT80_06930"/>
<evidence type="ECO:0000256" key="2">
    <source>
        <dbReference type="ARBA" id="ARBA00006161"/>
    </source>
</evidence>
<name>A0AA95H7V0_9GAMM</name>
<keyword evidence="4" id="KW-0051">Antiviral defense</keyword>
<comment type="similarity">
    <text evidence="2">Belongs to the CRISPR system Cmr5 family.</text>
</comment>
<dbReference type="GO" id="GO:0051607">
    <property type="term" value="P:defense response to virus"/>
    <property type="evidence" value="ECO:0007669"/>
    <property type="project" value="UniProtKB-KW"/>
</dbReference>